<comment type="catalytic activity">
    <reaction evidence="1">
        <text>ATP + protein L-histidine = ADP + protein N-phospho-L-histidine.</text>
        <dbReference type="EC" id="2.7.13.3"/>
    </reaction>
</comment>
<dbReference type="Pfam" id="PF02518">
    <property type="entry name" value="HATPase_c"/>
    <property type="match status" value="1"/>
</dbReference>
<dbReference type="FunFam" id="3.30.565.10:FF:000006">
    <property type="entry name" value="Sensor histidine kinase WalK"/>
    <property type="match status" value="1"/>
</dbReference>
<keyword evidence="7" id="KW-0547">Nucleotide-binding</keyword>
<evidence type="ECO:0000256" key="11">
    <source>
        <dbReference type="ARBA" id="ARBA00023136"/>
    </source>
</evidence>
<dbReference type="CDD" id="cd00082">
    <property type="entry name" value="HisKA"/>
    <property type="match status" value="1"/>
</dbReference>
<keyword evidence="6" id="KW-0808">Transferase</keyword>
<dbReference type="PRINTS" id="PR00344">
    <property type="entry name" value="BCTRLSENSOR"/>
</dbReference>
<proteinExistence type="predicted"/>
<dbReference type="SMART" id="SM00388">
    <property type="entry name" value="HisKA"/>
    <property type="match status" value="1"/>
</dbReference>
<feature type="domain" description="Histidine kinase" evidence="13">
    <location>
        <begin position="100"/>
        <end position="316"/>
    </location>
</feature>
<dbReference type="PANTHER" id="PTHR45453:SF1">
    <property type="entry name" value="PHOSPHATE REGULON SENSOR PROTEIN PHOR"/>
    <property type="match status" value="1"/>
</dbReference>
<dbReference type="PROSITE" id="PS50109">
    <property type="entry name" value="HIS_KIN"/>
    <property type="match status" value="1"/>
</dbReference>
<evidence type="ECO:0000256" key="12">
    <source>
        <dbReference type="SAM" id="Phobius"/>
    </source>
</evidence>
<dbReference type="SUPFAM" id="SSF55874">
    <property type="entry name" value="ATPase domain of HSP90 chaperone/DNA topoisomerase II/histidine kinase"/>
    <property type="match status" value="1"/>
</dbReference>
<gene>
    <name evidence="14" type="ORF">IAD12_02860</name>
</gene>
<name>A0A9D1HBH7_9FIRM</name>
<accession>A0A9D1HBH7</accession>
<keyword evidence="11 12" id="KW-0472">Membrane</keyword>
<feature type="transmembrane region" description="Helical" evidence="12">
    <location>
        <begin position="47"/>
        <end position="69"/>
    </location>
</feature>
<evidence type="ECO:0000259" key="13">
    <source>
        <dbReference type="PROSITE" id="PS50109"/>
    </source>
</evidence>
<evidence type="ECO:0000256" key="8">
    <source>
        <dbReference type="ARBA" id="ARBA00022777"/>
    </source>
</evidence>
<evidence type="ECO:0000256" key="10">
    <source>
        <dbReference type="ARBA" id="ARBA00023012"/>
    </source>
</evidence>
<comment type="caution">
    <text evidence="14">The sequence shown here is derived from an EMBL/GenBank/DDBJ whole genome shotgun (WGS) entry which is preliminary data.</text>
</comment>
<dbReference type="GO" id="GO:0000155">
    <property type="term" value="F:phosphorelay sensor kinase activity"/>
    <property type="evidence" value="ECO:0007669"/>
    <property type="project" value="InterPro"/>
</dbReference>
<dbReference type="Proteomes" id="UP000824159">
    <property type="component" value="Unassembled WGS sequence"/>
</dbReference>
<evidence type="ECO:0000256" key="9">
    <source>
        <dbReference type="ARBA" id="ARBA00022840"/>
    </source>
</evidence>
<dbReference type="InterPro" id="IPR036097">
    <property type="entry name" value="HisK_dim/P_sf"/>
</dbReference>
<dbReference type="GO" id="GO:0005524">
    <property type="term" value="F:ATP binding"/>
    <property type="evidence" value="ECO:0007669"/>
    <property type="project" value="UniProtKB-KW"/>
</dbReference>
<protein>
    <recommendedName>
        <fullName evidence="3">histidine kinase</fullName>
        <ecNumber evidence="3">2.7.13.3</ecNumber>
    </recommendedName>
</protein>
<evidence type="ECO:0000313" key="14">
    <source>
        <dbReference type="EMBL" id="HIT99178.1"/>
    </source>
</evidence>
<dbReference type="Gene3D" id="3.30.565.10">
    <property type="entry name" value="Histidine kinase-like ATPase, C-terminal domain"/>
    <property type="match status" value="1"/>
</dbReference>
<evidence type="ECO:0000313" key="15">
    <source>
        <dbReference type="Proteomes" id="UP000824159"/>
    </source>
</evidence>
<dbReference type="InterPro" id="IPR004358">
    <property type="entry name" value="Sig_transdc_His_kin-like_C"/>
</dbReference>
<keyword evidence="8" id="KW-0418">Kinase</keyword>
<dbReference type="AlphaFoldDB" id="A0A9D1HBH7"/>
<keyword evidence="4" id="KW-1003">Cell membrane</keyword>
<sequence length="317" mass="35687">MKSKLIVILSESVISTLIILFFVWKLYVIPGLAEENKPTEDIVASGILLFILIYIIVTACIVIQIYFYVLKPYSKKVKSLENAAEESKEAEQIRREFVANVSHELKTPLTSISGFIETLQAGAAEDPEIRSRFIDIIAIETSRLKRLIEDLLVLSDIENKKKNELTEFDVGDAIERTVEILQPIADEKDINIIMEFDDDISLKGSSDRFSQMMLNLIENAIKYSDVGSRIWVKAVKGYDKLFISVKDEGIGIAPEHHQRLFERFYRVDKSRSKKVGGTGLGLSIVKHIAVLFGASLNVESEVGEGTTFYVTFDIDGE</sequence>
<evidence type="ECO:0000256" key="5">
    <source>
        <dbReference type="ARBA" id="ARBA00022553"/>
    </source>
</evidence>
<keyword evidence="12" id="KW-0812">Transmembrane</keyword>
<dbReference type="SMART" id="SM00387">
    <property type="entry name" value="HATPase_c"/>
    <property type="match status" value="1"/>
</dbReference>
<keyword evidence="9" id="KW-0067">ATP-binding</keyword>
<evidence type="ECO:0000256" key="1">
    <source>
        <dbReference type="ARBA" id="ARBA00000085"/>
    </source>
</evidence>
<reference evidence="14" key="2">
    <citation type="journal article" date="2021" name="PeerJ">
        <title>Extensive microbial diversity within the chicken gut microbiome revealed by metagenomics and culture.</title>
        <authorList>
            <person name="Gilroy R."/>
            <person name="Ravi A."/>
            <person name="Getino M."/>
            <person name="Pursley I."/>
            <person name="Horton D.L."/>
            <person name="Alikhan N.F."/>
            <person name="Baker D."/>
            <person name="Gharbi K."/>
            <person name="Hall N."/>
            <person name="Watson M."/>
            <person name="Adriaenssens E.M."/>
            <person name="Foster-Nyarko E."/>
            <person name="Jarju S."/>
            <person name="Secka A."/>
            <person name="Antonio M."/>
            <person name="Oren A."/>
            <person name="Chaudhuri R.R."/>
            <person name="La Ragione R."/>
            <person name="Hildebrand F."/>
            <person name="Pallen M.J."/>
        </authorList>
    </citation>
    <scope>NUCLEOTIDE SEQUENCE</scope>
    <source>
        <strain evidence="14">CHK176-22527</strain>
    </source>
</reference>
<evidence type="ECO:0000256" key="7">
    <source>
        <dbReference type="ARBA" id="ARBA00022741"/>
    </source>
</evidence>
<dbReference type="EMBL" id="DVLX01000028">
    <property type="protein sequence ID" value="HIT99178.1"/>
    <property type="molecule type" value="Genomic_DNA"/>
</dbReference>
<dbReference type="EC" id="2.7.13.3" evidence="3"/>
<dbReference type="Gene3D" id="1.10.287.130">
    <property type="match status" value="1"/>
</dbReference>
<comment type="subcellular location">
    <subcellularLocation>
        <location evidence="2">Cell membrane</location>
    </subcellularLocation>
</comment>
<feature type="transmembrane region" description="Helical" evidence="12">
    <location>
        <begin position="7"/>
        <end position="27"/>
    </location>
</feature>
<dbReference type="InterPro" id="IPR050351">
    <property type="entry name" value="BphY/WalK/GraS-like"/>
</dbReference>
<reference evidence="14" key="1">
    <citation type="submission" date="2020-10" db="EMBL/GenBank/DDBJ databases">
        <authorList>
            <person name="Gilroy R."/>
        </authorList>
    </citation>
    <scope>NUCLEOTIDE SEQUENCE</scope>
    <source>
        <strain evidence="14">CHK176-22527</strain>
    </source>
</reference>
<keyword evidence="5" id="KW-0597">Phosphoprotein</keyword>
<dbReference type="InterPro" id="IPR036890">
    <property type="entry name" value="HATPase_C_sf"/>
</dbReference>
<evidence type="ECO:0000256" key="4">
    <source>
        <dbReference type="ARBA" id="ARBA00022475"/>
    </source>
</evidence>
<keyword evidence="10" id="KW-0902">Two-component regulatory system</keyword>
<keyword evidence="12" id="KW-1133">Transmembrane helix</keyword>
<dbReference type="GO" id="GO:0004721">
    <property type="term" value="F:phosphoprotein phosphatase activity"/>
    <property type="evidence" value="ECO:0007669"/>
    <property type="project" value="TreeGrafter"/>
</dbReference>
<dbReference type="InterPro" id="IPR003594">
    <property type="entry name" value="HATPase_dom"/>
</dbReference>
<dbReference type="InterPro" id="IPR003661">
    <property type="entry name" value="HisK_dim/P_dom"/>
</dbReference>
<evidence type="ECO:0000256" key="2">
    <source>
        <dbReference type="ARBA" id="ARBA00004236"/>
    </source>
</evidence>
<dbReference type="GO" id="GO:0016036">
    <property type="term" value="P:cellular response to phosphate starvation"/>
    <property type="evidence" value="ECO:0007669"/>
    <property type="project" value="TreeGrafter"/>
</dbReference>
<dbReference type="SUPFAM" id="SSF47384">
    <property type="entry name" value="Homodimeric domain of signal transducing histidine kinase"/>
    <property type="match status" value="1"/>
</dbReference>
<dbReference type="InterPro" id="IPR005467">
    <property type="entry name" value="His_kinase_dom"/>
</dbReference>
<dbReference type="Pfam" id="PF00512">
    <property type="entry name" value="HisKA"/>
    <property type="match status" value="1"/>
</dbReference>
<organism evidence="14 15">
    <name type="scientific">Candidatus Allocopromorpha excrementavium</name>
    <dbReference type="NCBI Taxonomy" id="2840741"/>
    <lineage>
        <taxon>Bacteria</taxon>
        <taxon>Bacillati</taxon>
        <taxon>Bacillota</taxon>
        <taxon>Clostridia</taxon>
        <taxon>Eubacteriales</taxon>
        <taxon>Eubacteriaceae</taxon>
        <taxon>Eubacteriaceae incertae sedis</taxon>
        <taxon>Candidatus Allocopromorpha</taxon>
    </lineage>
</organism>
<dbReference type="CDD" id="cd00075">
    <property type="entry name" value="HATPase"/>
    <property type="match status" value="1"/>
</dbReference>
<evidence type="ECO:0000256" key="6">
    <source>
        <dbReference type="ARBA" id="ARBA00022679"/>
    </source>
</evidence>
<evidence type="ECO:0000256" key="3">
    <source>
        <dbReference type="ARBA" id="ARBA00012438"/>
    </source>
</evidence>
<dbReference type="GO" id="GO:0005886">
    <property type="term" value="C:plasma membrane"/>
    <property type="evidence" value="ECO:0007669"/>
    <property type="project" value="UniProtKB-SubCell"/>
</dbReference>
<dbReference type="PANTHER" id="PTHR45453">
    <property type="entry name" value="PHOSPHATE REGULON SENSOR PROTEIN PHOR"/>
    <property type="match status" value="1"/>
</dbReference>
<dbReference type="FunFam" id="1.10.287.130:FF:000008">
    <property type="entry name" value="Two-component sensor histidine kinase"/>
    <property type="match status" value="1"/>
</dbReference>